<evidence type="ECO:0000256" key="6">
    <source>
        <dbReference type="PIRSR" id="PIRSR000097-3"/>
    </source>
</evidence>
<dbReference type="PROSITE" id="PS00062">
    <property type="entry name" value="ALDOKETO_REDUCTASE_2"/>
    <property type="match status" value="1"/>
</dbReference>
<dbReference type="Pfam" id="PF00248">
    <property type="entry name" value="Aldo_ket_red"/>
    <property type="match status" value="1"/>
</dbReference>
<dbReference type="Gene3D" id="3.20.20.100">
    <property type="entry name" value="NADP-dependent oxidoreductase domain"/>
    <property type="match status" value="1"/>
</dbReference>
<keyword evidence="3" id="KW-0560">Oxidoreductase</keyword>
<dbReference type="PANTHER" id="PTHR43827">
    <property type="entry name" value="2,5-DIKETO-D-GLUCONIC ACID REDUCTASE"/>
    <property type="match status" value="1"/>
</dbReference>
<dbReference type="EMBL" id="BPQB01000068">
    <property type="protein sequence ID" value="GJE97123.1"/>
    <property type="molecule type" value="Genomic_DNA"/>
</dbReference>
<proteinExistence type="inferred from homology"/>
<feature type="domain" description="NADP-dependent oxidoreductase" evidence="8">
    <location>
        <begin position="28"/>
        <end position="261"/>
    </location>
</feature>
<dbReference type="InterPro" id="IPR023210">
    <property type="entry name" value="NADP_OxRdtase_dom"/>
</dbReference>
<protein>
    <submittedName>
        <fullName evidence="9">Aldo/keto reductase</fullName>
    </submittedName>
</protein>
<evidence type="ECO:0000256" key="7">
    <source>
        <dbReference type="SAM" id="Phobius"/>
    </source>
</evidence>
<reference evidence="9 10" key="1">
    <citation type="submission" date="2021-08" db="EMBL/GenBank/DDBJ databases">
        <title>Draft Genome Sequence of Phanerochaete sordida strain YK-624.</title>
        <authorList>
            <person name="Mori T."/>
            <person name="Dohra H."/>
            <person name="Suzuki T."/>
            <person name="Kawagishi H."/>
            <person name="Hirai H."/>
        </authorList>
    </citation>
    <scope>NUCLEOTIDE SEQUENCE [LARGE SCALE GENOMIC DNA]</scope>
    <source>
        <strain evidence="9 10">YK-624</strain>
    </source>
</reference>
<dbReference type="AlphaFoldDB" id="A0A9P3LJB4"/>
<feature type="active site" description="Proton donor" evidence="4">
    <location>
        <position position="51"/>
    </location>
</feature>
<keyword evidence="7" id="KW-0472">Membrane</keyword>
<dbReference type="GO" id="GO:0016652">
    <property type="term" value="F:oxidoreductase activity, acting on NAD(P)H as acceptor"/>
    <property type="evidence" value="ECO:0007669"/>
    <property type="project" value="InterPro"/>
</dbReference>
<dbReference type="InterPro" id="IPR036812">
    <property type="entry name" value="NAD(P)_OxRdtase_dom_sf"/>
</dbReference>
<keyword evidence="2" id="KW-0521">NADP</keyword>
<evidence type="ECO:0000256" key="4">
    <source>
        <dbReference type="PIRSR" id="PIRSR000097-1"/>
    </source>
</evidence>
<feature type="site" description="Lowers pKa of active site Tyr" evidence="6">
    <location>
        <position position="76"/>
    </location>
</feature>
<organism evidence="9 10">
    <name type="scientific">Phanerochaete sordida</name>
    <dbReference type="NCBI Taxonomy" id="48140"/>
    <lineage>
        <taxon>Eukaryota</taxon>
        <taxon>Fungi</taxon>
        <taxon>Dikarya</taxon>
        <taxon>Basidiomycota</taxon>
        <taxon>Agaricomycotina</taxon>
        <taxon>Agaricomycetes</taxon>
        <taxon>Polyporales</taxon>
        <taxon>Phanerochaetaceae</taxon>
        <taxon>Phanerochaete</taxon>
    </lineage>
</organism>
<dbReference type="GO" id="GO:0016616">
    <property type="term" value="F:oxidoreductase activity, acting on the CH-OH group of donors, NAD or NADP as acceptor"/>
    <property type="evidence" value="ECO:0007669"/>
    <property type="project" value="UniProtKB-ARBA"/>
</dbReference>
<evidence type="ECO:0000256" key="1">
    <source>
        <dbReference type="ARBA" id="ARBA00007905"/>
    </source>
</evidence>
<dbReference type="SUPFAM" id="SSF51430">
    <property type="entry name" value="NAD(P)-linked oxidoreductase"/>
    <property type="match status" value="1"/>
</dbReference>
<dbReference type="InterPro" id="IPR020471">
    <property type="entry name" value="AKR"/>
</dbReference>
<name>A0A9P3LJB4_9APHY</name>
<dbReference type="PANTHER" id="PTHR43827:SF3">
    <property type="entry name" value="NADP-DEPENDENT OXIDOREDUCTASE DOMAIN-CONTAINING PROTEIN"/>
    <property type="match status" value="1"/>
</dbReference>
<evidence type="ECO:0000313" key="10">
    <source>
        <dbReference type="Proteomes" id="UP000703269"/>
    </source>
</evidence>
<dbReference type="Proteomes" id="UP000703269">
    <property type="component" value="Unassembled WGS sequence"/>
</dbReference>
<dbReference type="CDD" id="cd19120">
    <property type="entry name" value="AKR_AKR3C2-3"/>
    <property type="match status" value="1"/>
</dbReference>
<dbReference type="PRINTS" id="PR00069">
    <property type="entry name" value="ALDKETRDTASE"/>
</dbReference>
<dbReference type="FunFam" id="3.20.20.100:FF:000002">
    <property type="entry name" value="2,5-diketo-D-gluconic acid reductase A"/>
    <property type="match status" value="1"/>
</dbReference>
<gene>
    <name evidence="9" type="ORF">PsYK624_133340</name>
</gene>
<comment type="similarity">
    <text evidence="1">Belongs to the aldo/keto reductase family.</text>
</comment>
<keyword evidence="10" id="KW-1185">Reference proteome</keyword>
<comment type="caution">
    <text evidence="9">The sequence shown here is derived from an EMBL/GenBank/DDBJ whole genome shotgun (WGS) entry which is preliminary data.</text>
</comment>
<evidence type="ECO:0000256" key="5">
    <source>
        <dbReference type="PIRSR" id="PIRSR000097-2"/>
    </source>
</evidence>
<keyword evidence="7" id="KW-1133">Transmembrane helix</keyword>
<evidence type="ECO:0000256" key="2">
    <source>
        <dbReference type="ARBA" id="ARBA00022857"/>
    </source>
</evidence>
<dbReference type="InterPro" id="IPR044494">
    <property type="entry name" value="AKR3C2/3"/>
</dbReference>
<sequence>MPFGTVKLNDGREMPTIAYGTGSKWKGHDVTTYVEQAIDVGFSHIDTAQFYGTEEFVGSAIKESGLARSELFITTKYSGLGTASDAIQASLEKLGLAFVDLYLIHNPRLLDNIAAVWAQFESFQKAGFAKSIGVSNFQLDQLKPLVASANVVPAVNQIFFNPYNYAENKELLEFSQKHGIVTEAYSSLAPITRYPGGPVDKPVNAAAKRLGATPTQVILSWVRSKGVVIVTTSSTKAHMKEYLDVADLPSLTDDEITAIDEGGKNGPPSELRIFLYRASQRWRLLVFFLFIYLFFWGPALLARIHIPIGCHKMAQA</sequence>
<feature type="transmembrane region" description="Helical" evidence="7">
    <location>
        <begin position="282"/>
        <end position="302"/>
    </location>
</feature>
<accession>A0A9P3LJB4</accession>
<feature type="binding site" evidence="5">
    <location>
        <position position="105"/>
    </location>
    <ligand>
        <name>substrate</name>
    </ligand>
</feature>
<evidence type="ECO:0000256" key="3">
    <source>
        <dbReference type="ARBA" id="ARBA00023002"/>
    </source>
</evidence>
<evidence type="ECO:0000313" key="9">
    <source>
        <dbReference type="EMBL" id="GJE97123.1"/>
    </source>
</evidence>
<dbReference type="PIRSF" id="PIRSF000097">
    <property type="entry name" value="AKR"/>
    <property type="match status" value="1"/>
</dbReference>
<evidence type="ECO:0000259" key="8">
    <source>
        <dbReference type="Pfam" id="PF00248"/>
    </source>
</evidence>
<dbReference type="OrthoDB" id="416253at2759"/>
<dbReference type="InterPro" id="IPR018170">
    <property type="entry name" value="Aldo/ket_reductase_CS"/>
</dbReference>
<keyword evidence="7" id="KW-0812">Transmembrane</keyword>